<name>A0ABQ2NGD7_9FLAO</name>
<proteinExistence type="predicted"/>
<dbReference type="InterPro" id="IPR028994">
    <property type="entry name" value="Integrin_alpha_N"/>
</dbReference>
<keyword evidence="3" id="KW-1185">Reference proteome</keyword>
<gene>
    <name evidence="2" type="ORF">GCM10010992_01470</name>
</gene>
<dbReference type="RefSeq" id="WP_229663341.1">
    <property type="nucleotide sequence ID" value="NZ_BMLV01000001.1"/>
</dbReference>
<accession>A0ABQ2NGD7</accession>
<dbReference type="Proteomes" id="UP000620064">
    <property type="component" value="Unassembled WGS sequence"/>
</dbReference>
<comment type="caution">
    <text evidence="2">The sequence shown here is derived from an EMBL/GenBank/DDBJ whole genome shotgun (WGS) entry which is preliminary data.</text>
</comment>
<dbReference type="EMBL" id="BMLV01000001">
    <property type="protein sequence ID" value="GGP01360.1"/>
    <property type="molecule type" value="Genomic_DNA"/>
</dbReference>
<sequence>MKKLLLFNLFLLFVTLSAQKSETNGILGDYNGDGKKEYAYSKVSDCSDDCSGKCMTTVYFSDENLKPFTMQNAKNGDLYNLKDLNDDGKDELGFYPNWCSSCWLSFYVYTFKQNEFKYLVDPIATHCIQWNDDDKLPIEKSKKGYVKITTSVSKNNDIKTVSKLVKIKN</sequence>
<evidence type="ECO:0000256" key="1">
    <source>
        <dbReference type="SAM" id="SignalP"/>
    </source>
</evidence>
<organism evidence="2 3">
    <name type="scientific">Cloacibacterium rupense</name>
    <dbReference type="NCBI Taxonomy" id="517423"/>
    <lineage>
        <taxon>Bacteria</taxon>
        <taxon>Pseudomonadati</taxon>
        <taxon>Bacteroidota</taxon>
        <taxon>Flavobacteriia</taxon>
        <taxon>Flavobacteriales</taxon>
        <taxon>Weeksellaceae</taxon>
    </lineage>
</organism>
<feature type="chain" id="PRO_5045158236" evidence="1">
    <location>
        <begin position="21"/>
        <end position="169"/>
    </location>
</feature>
<protein>
    <submittedName>
        <fullName evidence="2">Uncharacterized protein</fullName>
    </submittedName>
</protein>
<keyword evidence="1" id="KW-0732">Signal</keyword>
<reference evidence="3" key="1">
    <citation type="journal article" date="2019" name="Int. J. Syst. Evol. Microbiol.">
        <title>The Global Catalogue of Microorganisms (GCM) 10K type strain sequencing project: providing services to taxonomists for standard genome sequencing and annotation.</title>
        <authorList>
            <consortium name="The Broad Institute Genomics Platform"/>
            <consortium name="The Broad Institute Genome Sequencing Center for Infectious Disease"/>
            <person name="Wu L."/>
            <person name="Ma J."/>
        </authorList>
    </citation>
    <scope>NUCLEOTIDE SEQUENCE [LARGE SCALE GENOMIC DNA]</scope>
    <source>
        <strain evidence="3">CGMCC 1.7656</strain>
    </source>
</reference>
<dbReference type="SUPFAM" id="SSF69318">
    <property type="entry name" value="Integrin alpha N-terminal domain"/>
    <property type="match status" value="1"/>
</dbReference>
<evidence type="ECO:0000313" key="2">
    <source>
        <dbReference type="EMBL" id="GGP01360.1"/>
    </source>
</evidence>
<feature type="signal peptide" evidence="1">
    <location>
        <begin position="1"/>
        <end position="20"/>
    </location>
</feature>
<evidence type="ECO:0000313" key="3">
    <source>
        <dbReference type="Proteomes" id="UP000620064"/>
    </source>
</evidence>